<dbReference type="AlphaFoldDB" id="A0A540MJR5"/>
<evidence type="ECO:0000256" key="1">
    <source>
        <dbReference type="SAM" id="MobiDB-lite"/>
    </source>
</evidence>
<evidence type="ECO:0008006" key="5">
    <source>
        <dbReference type="Google" id="ProtNLM"/>
    </source>
</evidence>
<keyword evidence="4" id="KW-1185">Reference proteome</keyword>
<evidence type="ECO:0000313" key="3">
    <source>
        <dbReference type="EMBL" id="TQD99020.1"/>
    </source>
</evidence>
<evidence type="ECO:0000256" key="2">
    <source>
        <dbReference type="SAM" id="Phobius"/>
    </source>
</evidence>
<dbReference type="STRING" id="106549.A0A540MJR5"/>
<dbReference type="Proteomes" id="UP000315295">
    <property type="component" value="Unassembled WGS sequence"/>
</dbReference>
<proteinExistence type="predicted"/>
<name>A0A540MJR5_MALBA</name>
<sequence>MEAPTDNATILEPEIDAPSAVTKSFWDVAVPLPSASNSRSEKSGLNKLRGESGQKSSHSSNVNIMAAVIFLLLSITVGCILVFVKRS</sequence>
<evidence type="ECO:0000313" key="4">
    <source>
        <dbReference type="Proteomes" id="UP000315295"/>
    </source>
</evidence>
<accession>A0A540MJR5</accession>
<organism evidence="3 4">
    <name type="scientific">Malus baccata</name>
    <name type="common">Siberian crab apple</name>
    <name type="synonym">Pyrus baccata</name>
    <dbReference type="NCBI Taxonomy" id="106549"/>
    <lineage>
        <taxon>Eukaryota</taxon>
        <taxon>Viridiplantae</taxon>
        <taxon>Streptophyta</taxon>
        <taxon>Embryophyta</taxon>
        <taxon>Tracheophyta</taxon>
        <taxon>Spermatophyta</taxon>
        <taxon>Magnoliopsida</taxon>
        <taxon>eudicotyledons</taxon>
        <taxon>Gunneridae</taxon>
        <taxon>Pentapetalae</taxon>
        <taxon>rosids</taxon>
        <taxon>fabids</taxon>
        <taxon>Rosales</taxon>
        <taxon>Rosaceae</taxon>
        <taxon>Amygdaloideae</taxon>
        <taxon>Maleae</taxon>
        <taxon>Malus</taxon>
    </lineage>
</organism>
<protein>
    <recommendedName>
        <fullName evidence="5">Transmembrane protein</fullName>
    </recommendedName>
</protein>
<keyword evidence="2" id="KW-0812">Transmembrane</keyword>
<reference evidence="3 4" key="1">
    <citation type="journal article" date="2019" name="G3 (Bethesda)">
        <title>Sequencing of a Wild Apple (Malus baccata) Genome Unravels the Differences Between Cultivated and Wild Apple Species Regarding Disease Resistance and Cold Tolerance.</title>
        <authorList>
            <person name="Chen X."/>
        </authorList>
    </citation>
    <scope>NUCLEOTIDE SEQUENCE [LARGE SCALE GENOMIC DNA]</scope>
    <source>
        <strain evidence="4">cv. Shandingzi</strain>
        <tissue evidence="3">Leaves</tissue>
    </source>
</reference>
<feature type="compositionally biased region" description="Basic and acidic residues" evidence="1">
    <location>
        <begin position="39"/>
        <end position="52"/>
    </location>
</feature>
<gene>
    <name evidence="3" type="ORF">C1H46_015387</name>
</gene>
<feature type="region of interest" description="Disordered" evidence="1">
    <location>
        <begin position="33"/>
        <end position="59"/>
    </location>
</feature>
<feature type="transmembrane region" description="Helical" evidence="2">
    <location>
        <begin position="64"/>
        <end position="84"/>
    </location>
</feature>
<keyword evidence="2" id="KW-1133">Transmembrane helix</keyword>
<dbReference type="EMBL" id="VIEB01000244">
    <property type="protein sequence ID" value="TQD99020.1"/>
    <property type="molecule type" value="Genomic_DNA"/>
</dbReference>
<keyword evidence="2" id="KW-0472">Membrane</keyword>
<comment type="caution">
    <text evidence="3">The sequence shown here is derived from an EMBL/GenBank/DDBJ whole genome shotgun (WGS) entry which is preliminary data.</text>
</comment>